<comment type="function">
    <text evidence="11">Catalyzes the addition and repair of the essential 3'-terminal CCA sequence in tRNAs without using a nucleic acid template. Adds these three nucleotides in the order of C, C, and A to the tRNA nucleotide-73, using CTP and ATP as substrates and producing inorganic pyrophosphate. tRNA 3'-terminal CCA addition is required both for tRNA processing and repair. Also involved in tRNA surveillance by mediating tandem CCA addition to generate a CCACCA at the 3' terminus of unstable tRNAs. While stable tRNAs receive only 3'-terminal CCA, unstable tRNAs are marked with CCACCA and rapidly degraded.</text>
</comment>
<dbReference type="Gene3D" id="3.30.460.10">
    <property type="entry name" value="Beta Polymerase, domain 2"/>
    <property type="match status" value="1"/>
</dbReference>
<dbReference type="GO" id="GO:0004810">
    <property type="term" value="F:CCA tRNA nucleotidyltransferase activity"/>
    <property type="evidence" value="ECO:0007669"/>
    <property type="project" value="UniProtKB-UniRule"/>
</dbReference>
<protein>
    <recommendedName>
        <fullName evidence="11">Multifunctional CCA protein</fullName>
    </recommendedName>
    <domain>
        <recommendedName>
            <fullName evidence="11">CCA-adding enzyme</fullName>
            <ecNumber evidence="11">2.7.7.72</ecNumber>
        </recommendedName>
        <alternativeName>
            <fullName evidence="11">CCA tRNA nucleotidyltransferase</fullName>
        </alternativeName>
        <alternativeName>
            <fullName evidence="11">tRNA CCA-pyrophosphorylase</fullName>
        </alternativeName>
        <alternativeName>
            <fullName evidence="11">tRNA adenylyl-/cytidylyl-transferase</fullName>
        </alternativeName>
        <alternativeName>
            <fullName evidence="11">tRNA nucleotidyltransferase</fullName>
        </alternativeName>
        <alternativeName>
            <fullName evidence="11">tRNA-NT</fullName>
        </alternativeName>
    </domain>
    <domain>
        <recommendedName>
            <fullName evidence="11">2'-nucleotidase</fullName>
            <ecNumber evidence="11">3.1.3.-</ecNumber>
        </recommendedName>
    </domain>
    <domain>
        <recommendedName>
            <fullName evidence="11">2',3'-cyclic phosphodiesterase</fullName>
            <ecNumber evidence="11">3.1.4.-</ecNumber>
        </recommendedName>
    </domain>
    <domain>
        <recommendedName>
            <fullName evidence="11">Phosphatase</fullName>
        </recommendedName>
    </domain>
</protein>
<feature type="binding site" evidence="11">
    <location>
        <position position="140"/>
    </location>
    <ligand>
        <name>ATP</name>
        <dbReference type="ChEBI" id="CHEBI:30616"/>
    </ligand>
</feature>
<dbReference type="HAMAP" id="MF_01261">
    <property type="entry name" value="CCA_bact_type1"/>
    <property type="match status" value="1"/>
</dbReference>
<dbReference type="PANTHER" id="PTHR47545">
    <property type="entry name" value="MULTIFUNCTIONAL CCA PROTEIN"/>
    <property type="match status" value="1"/>
</dbReference>
<comment type="subunit">
    <text evidence="11">Monomer. Can also form homodimers and oligomers.</text>
</comment>
<dbReference type="PANTHER" id="PTHR47545:SF1">
    <property type="entry name" value="MULTIFUNCTIONAL CCA PROTEIN"/>
    <property type="match status" value="1"/>
</dbReference>
<dbReference type="Proteomes" id="UP000011859">
    <property type="component" value="Chromosome"/>
</dbReference>
<dbReference type="RefSeq" id="WP_007508890.1">
    <property type="nucleotide sequence ID" value="NC_020541.1"/>
</dbReference>
<keyword evidence="5 11" id="KW-0547">Nucleotide-binding</keyword>
<dbReference type="SUPFAM" id="SSF81301">
    <property type="entry name" value="Nucleotidyltransferase"/>
    <property type="match status" value="1"/>
</dbReference>
<dbReference type="HOGENOM" id="CLU_015961_1_1_6"/>
<feature type="binding site" evidence="11">
    <location>
        <position position="11"/>
    </location>
    <ligand>
        <name>CTP</name>
        <dbReference type="ChEBI" id="CHEBI:37563"/>
    </ligand>
</feature>
<dbReference type="Pfam" id="PF01743">
    <property type="entry name" value="PolyA_pol"/>
    <property type="match status" value="1"/>
</dbReference>
<keyword evidence="14" id="KW-1185">Reference proteome</keyword>
<dbReference type="InterPro" id="IPR012006">
    <property type="entry name" value="CCA_bact"/>
</dbReference>
<feature type="binding site" evidence="11">
    <location>
        <position position="11"/>
    </location>
    <ligand>
        <name>ATP</name>
        <dbReference type="ChEBI" id="CHEBI:30616"/>
    </ligand>
</feature>
<feature type="binding site" evidence="11">
    <location>
        <position position="8"/>
    </location>
    <ligand>
        <name>ATP</name>
        <dbReference type="ChEBI" id="CHEBI:30616"/>
    </ligand>
</feature>
<dbReference type="GO" id="GO:0004112">
    <property type="term" value="F:cyclic-nucleotide phosphodiesterase activity"/>
    <property type="evidence" value="ECO:0007669"/>
    <property type="project" value="UniProtKB-UniRule"/>
</dbReference>
<dbReference type="EC" id="2.7.7.72" evidence="11"/>
<feature type="domain" description="HD" evidence="12">
    <location>
        <begin position="228"/>
        <end position="330"/>
    </location>
</feature>
<evidence type="ECO:0000313" key="14">
    <source>
        <dbReference type="Proteomes" id="UP000011859"/>
    </source>
</evidence>
<feature type="binding site" evidence="11">
    <location>
        <position position="21"/>
    </location>
    <ligand>
        <name>Mg(2+)</name>
        <dbReference type="ChEBI" id="CHEBI:18420"/>
    </ligand>
</feature>
<dbReference type="InterPro" id="IPR032828">
    <property type="entry name" value="PolyA_RNA-bd"/>
</dbReference>
<dbReference type="EMBL" id="CP003470">
    <property type="protein sequence ID" value="AGG87414.1"/>
    <property type="molecule type" value="Genomic_DNA"/>
</dbReference>
<dbReference type="Pfam" id="PF12627">
    <property type="entry name" value="PolyA_pol_RNAbd"/>
    <property type="match status" value="1"/>
</dbReference>
<evidence type="ECO:0000256" key="5">
    <source>
        <dbReference type="ARBA" id="ARBA00022741"/>
    </source>
</evidence>
<dbReference type="EC" id="3.1.3.-" evidence="11"/>
<keyword evidence="4 11" id="KW-0479">Metal-binding</keyword>
<dbReference type="EC" id="3.1.4.-" evidence="11"/>
<comment type="catalytic activity">
    <reaction evidence="11">
        <text>a tRNA with a 3' CCA end + 2 CTP + ATP = a tRNA with a 3' CCACCA end + 3 diphosphate</text>
        <dbReference type="Rhea" id="RHEA:76235"/>
        <dbReference type="Rhea" id="RHEA-COMP:10468"/>
        <dbReference type="Rhea" id="RHEA-COMP:18655"/>
        <dbReference type="ChEBI" id="CHEBI:30616"/>
        <dbReference type="ChEBI" id="CHEBI:33019"/>
        <dbReference type="ChEBI" id="CHEBI:37563"/>
        <dbReference type="ChEBI" id="CHEBI:83071"/>
        <dbReference type="ChEBI" id="CHEBI:195187"/>
    </reaction>
</comment>
<proteinExistence type="inferred from homology"/>
<feature type="binding site" evidence="11">
    <location>
        <position position="8"/>
    </location>
    <ligand>
        <name>CTP</name>
        <dbReference type="ChEBI" id="CHEBI:37563"/>
    </ligand>
</feature>
<evidence type="ECO:0000256" key="1">
    <source>
        <dbReference type="ARBA" id="ARBA00022679"/>
    </source>
</evidence>
<dbReference type="GO" id="GO:0005524">
    <property type="term" value="F:ATP binding"/>
    <property type="evidence" value="ECO:0007669"/>
    <property type="project" value="UniProtKB-UniRule"/>
</dbReference>
<dbReference type="OrthoDB" id="9805698at2"/>
<dbReference type="HAMAP" id="MF_01262">
    <property type="entry name" value="CCA_bact_type2"/>
    <property type="match status" value="1"/>
</dbReference>
<dbReference type="GO" id="GO:0000287">
    <property type="term" value="F:magnesium ion binding"/>
    <property type="evidence" value="ECO:0007669"/>
    <property type="project" value="UniProtKB-UniRule"/>
</dbReference>
<evidence type="ECO:0000256" key="11">
    <source>
        <dbReference type="HAMAP-Rule" id="MF_01261"/>
    </source>
</evidence>
<keyword evidence="8 11" id="KW-0067">ATP-binding</keyword>
<comment type="catalytic activity">
    <reaction evidence="11">
        <text>a tRNA precursor + 2 CTP + ATP = a tRNA with a 3' CCA end + 3 diphosphate</text>
        <dbReference type="Rhea" id="RHEA:14433"/>
        <dbReference type="Rhea" id="RHEA-COMP:10465"/>
        <dbReference type="Rhea" id="RHEA-COMP:10468"/>
        <dbReference type="ChEBI" id="CHEBI:30616"/>
        <dbReference type="ChEBI" id="CHEBI:33019"/>
        <dbReference type="ChEBI" id="CHEBI:37563"/>
        <dbReference type="ChEBI" id="CHEBI:74896"/>
        <dbReference type="ChEBI" id="CHEBI:83071"/>
        <dbReference type="EC" id="2.7.7.72"/>
    </reaction>
</comment>
<name>I4WX52_9GAMM</name>
<comment type="domain">
    <text evidence="11">Comprises two domains: an N-terminal domain containing the nucleotidyltransferase activity and a C-terminal HD domain associated with both phosphodiesterase and phosphatase activities.</text>
</comment>
<keyword evidence="7 11" id="KW-0378">Hydrolase</keyword>
<gene>
    <name evidence="11" type="primary">cca</name>
    <name evidence="13" type="ORF">R2APBS1_0238</name>
</gene>
<dbReference type="CDD" id="cd05398">
    <property type="entry name" value="NT_ClassII-CCAase"/>
    <property type="match status" value="1"/>
</dbReference>
<evidence type="ECO:0000313" key="13">
    <source>
        <dbReference type="EMBL" id="AGG87414.1"/>
    </source>
</evidence>
<dbReference type="InterPro" id="IPR043519">
    <property type="entry name" value="NT_sf"/>
</dbReference>
<comment type="cofactor">
    <cofactor evidence="11">
        <name>Mg(2+)</name>
        <dbReference type="ChEBI" id="CHEBI:18420"/>
    </cofactor>
    <text evidence="11">Magnesium is required for nucleotidyltransferase activity.</text>
</comment>
<feature type="binding site" evidence="11">
    <location>
        <position position="23"/>
    </location>
    <ligand>
        <name>Mg(2+)</name>
        <dbReference type="ChEBI" id="CHEBI:18420"/>
    </ligand>
</feature>
<evidence type="ECO:0000256" key="6">
    <source>
        <dbReference type="ARBA" id="ARBA00022800"/>
    </source>
</evidence>
<evidence type="ECO:0000256" key="9">
    <source>
        <dbReference type="ARBA" id="ARBA00022842"/>
    </source>
</evidence>
<evidence type="ECO:0000256" key="2">
    <source>
        <dbReference type="ARBA" id="ARBA00022694"/>
    </source>
</evidence>
<keyword evidence="11" id="KW-0533">Nickel</keyword>
<comment type="cofactor">
    <cofactor evidence="11">
        <name>Ni(2+)</name>
        <dbReference type="ChEBI" id="CHEBI:49786"/>
    </cofactor>
    <text evidence="11">Nickel for phosphatase activity.</text>
</comment>
<dbReference type="KEGG" id="rhd:R2APBS1_0238"/>
<dbReference type="AlphaFoldDB" id="I4WX52"/>
<dbReference type="GO" id="GO:0042245">
    <property type="term" value="P:RNA repair"/>
    <property type="evidence" value="ECO:0007669"/>
    <property type="project" value="UniProtKB-KW"/>
</dbReference>
<evidence type="ECO:0000256" key="10">
    <source>
        <dbReference type="ARBA" id="ARBA00022884"/>
    </source>
</evidence>
<feature type="binding site" evidence="11">
    <location>
        <position position="137"/>
    </location>
    <ligand>
        <name>ATP</name>
        <dbReference type="ChEBI" id="CHEBI:30616"/>
    </ligand>
</feature>
<keyword evidence="2 11" id="KW-0819">tRNA processing</keyword>
<keyword evidence="11" id="KW-0511">Multifunctional enzyme</keyword>
<feature type="binding site" evidence="11">
    <location>
        <position position="137"/>
    </location>
    <ligand>
        <name>CTP</name>
        <dbReference type="ChEBI" id="CHEBI:37563"/>
    </ligand>
</feature>
<dbReference type="STRING" id="666685.R2APBS1_0238"/>
<organism evidence="13 14">
    <name type="scientific">Rhodanobacter denitrificans</name>
    <dbReference type="NCBI Taxonomy" id="666685"/>
    <lineage>
        <taxon>Bacteria</taxon>
        <taxon>Pseudomonadati</taxon>
        <taxon>Pseudomonadota</taxon>
        <taxon>Gammaproteobacteria</taxon>
        <taxon>Lysobacterales</taxon>
        <taxon>Rhodanobacteraceae</taxon>
        <taxon>Rhodanobacter</taxon>
    </lineage>
</organism>
<keyword evidence="6 11" id="KW-0692">RNA repair</keyword>
<feature type="binding site" evidence="11">
    <location>
        <position position="91"/>
    </location>
    <ligand>
        <name>ATP</name>
        <dbReference type="ChEBI" id="CHEBI:30616"/>
    </ligand>
</feature>
<comment type="similarity">
    <text evidence="11">Belongs to the tRNA nucleotidyltransferase/poly(A) polymerase family. Bacterial CCA-adding enzyme type 1 subfamily.</text>
</comment>
<keyword evidence="10 11" id="KW-0694">RNA-binding</keyword>
<feature type="binding site" evidence="11">
    <location>
        <position position="140"/>
    </location>
    <ligand>
        <name>CTP</name>
        <dbReference type="ChEBI" id="CHEBI:37563"/>
    </ligand>
</feature>
<dbReference type="Gene3D" id="1.10.3090.10">
    <property type="entry name" value="cca-adding enzyme, domain 2"/>
    <property type="match status" value="1"/>
</dbReference>
<dbReference type="GO" id="GO:0001680">
    <property type="term" value="P:tRNA 3'-terminal CCA addition"/>
    <property type="evidence" value="ECO:0007669"/>
    <property type="project" value="UniProtKB-UniRule"/>
</dbReference>
<dbReference type="PROSITE" id="PS51831">
    <property type="entry name" value="HD"/>
    <property type="match status" value="1"/>
</dbReference>
<evidence type="ECO:0000256" key="3">
    <source>
        <dbReference type="ARBA" id="ARBA00022695"/>
    </source>
</evidence>
<evidence type="ECO:0000256" key="4">
    <source>
        <dbReference type="ARBA" id="ARBA00022723"/>
    </source>
</evidence>
<keyword evidence="3 11" id="KW-0548">Nucleotidyltransferase</keyword>
<dbReference type="InterPro" id="IPR050124">
    <property type="entry name" value="tRNA_CCA-adding_enzyme"/>
</dbReference>
<evidence type="ECO:0000256" key="7">
    <source>
        <dbReference type="ARBA" id="ARBA00022801"/>
    </source>
</evidence>
<dbReference type="GO" id="GO:0016791">
    <property type="term" value="F:phosphatase activity"/>
    <property type="evidence" value="ECO:0007669"/>
    <property type="project" value="UniProtKB-UniRule"/>
</dbReference>
<evidence type="ECO:0000259" key="12">
    <source>
        <dbReference type="PROSITE" id="PS51831"/>
    </source>
</evidence>
<dbReference type="SUPFAM" id="SSF81891">
    <property type="entry name" value="Poly A polymerase C-terminal region-like"/>
    <property type="match status" value="1"/>
</dbReference>
<accession>M4NAD6</accession>
<dbReference type="InterPro" id="IPR002646">
    <property type="entry name" value="PolA_pol_head_dom"/>
</dbReference>
<feature type="binding site" evidence="11">
    <location>
        <position position="91"/>
    </location>
    <ligand>
        <name>CTP</name>
        <dbReference type="ChEBI" id="CHEBI:37563"/>
    </ligand>
</feature>
<dbReference type="NCBIfam" id="NF008137">
    <property type="entry name" value="PRK10885.1"/>
    <property type="match status" value="1"/>
</dbReference>
<comment type="miscellaneous">
    <text evidence="11">A single active site specifically recognizes both ATP and CTP and is responsible for their addition.</text>
</comment>
<keyword evidence="1 11" id="KW-0808">Transferase</keyword>
<dbReference type="eggNOG" id="COG0617">
    <property type="taxonomic scope" value="Bacteria"/>
</dbReference>
<dbReference type="GO" id="GO:0160016">
    <property type="term" value="F:CCACCA tRNA nucleotidyltransferase activity"/>
    <property type="evidence" value="ECO:0007669"/>
    <property type="project" value="RHEA"/>
</dbReference>
<dbReference type="InterPro" id="IPR006674">
    <property type="entry name" value="HD_domain"/>
</dbReference>
<dbReference type="PIRSF" id="PIRSF000813">
    <property type="entry name" value="CCA_bact"/>
    <property type="match status" value="1"/>
</dbReference>
<sequence length="415" mass="44946">MQTYLVGGAVRDKLLNRPVVDRDHVVVGALPEELLVLGYKPVGKDFPVFLHPDTGEEYALARTERKSGRGYHGFVFQADPTITLEQDLARRDLTINAIAEDEHGALTDPFGGVRDIEARVLRHVSPAFVEDPVRVLRVARFAARFAPLGFAVADETMALMRQMVADSEVDHLVPERVWAETRKALGEPQPSAFLRVLRECGALAVLFPEVDALYGVPQRAEFHPEIDTGVHVELVLDAAARLAPGNDVVGFCALTHDLGKALTPAAELPRHIGHEHRGVAPLLALAARLKVPTEHATLAALVCREHLNVHRAFELKPATVLKLLGALDALRRPARLELFLAACEADQRGRLGREHDAYPQADYLRAARAAAAAVESADFVARGLAGPAIGQAMQTARIHAIASLKTQPSPSGSAV</sequence>
<dbReference type="GO" id="GO:0000049">
    <property type="term" value="F:tRNA binding"/>
    <property type="evidence" value="ECO:0007669"/>
    <property type="project" value="UniProtKB-UniRule"/>
</dbReference>
<dbReference type="PATRIC" id="fig|666685.9.peg.962"/>
<evidence type="ECO:0000256" key="8">
    <source>
        <dbReference type="ARBA" id="ARBA00022840"/>
    </source>
</evidence>
<reference evidence="13 14" key="1">
    <citation type="submission" date="2012-04" db="EMBL/GenBank/DDBJ databases">
        <title>Complete genome of Rhodanobacter sp. 2APBS1.</title>
        <authorList>
            <consortium name="US DOE Joint Genome Institute"/>
            <person name="Huntemann M."/>
            <person name="Wei C.-L."/>
            <person name="Han J."/>
            <person name="Detter J.C."/>
            <person name="Han C."/>
            <person name="Tapia R."/>
            <person name="Munk A.C.C."/>
            <person name="Chen A."/>
            <person name="Krypides N."/>
            <person name="Mavromatis K."/>
            <person name="Markowitz V."/>
            <person name="Szeto E."/>
            <person name="Ivanova N."/>
            <person name="Mikhailova N."/>
            <person name="Ovchinnikova G."/>
            <person name="Pagani I."/>
            <person name="Pati A."/>
            <person name="Goodwin L."/>
            <person name="Peters L."/>
            <person name="Pitluck S."/>
            <person name="Woyke T."/>
            <person name="Prakash O."/>
            <person name="Elkins J."/>
            <person name="Brown S."/>
            <person name="Palumbo A."/>
            <person name="Hemme C."/>
            <person name="Zhou J."/>
            <person name="Watson D."/>
            <person name="Jardine P."/>
            <person name="Kostka J."/>
            <person name="Green S."/>
        </authorList>
    </citation>
    <scope>NUCLEOTIDE SEQUENCE [LARGE SCALE GENOMIC DNA]</scope>
    <source>
        <strain evidence="13 14">2APBS1</strain>
    </source>
</reference>
<keyword evidence="9 11" id="KW-0460">Magnesium</keyword>
<accession>I4WX52</accession>